<dbReference type="Proteomes" id="UP000193380">
    <property type="component" value="Unassembled WGS sequence"/>
</dbReference>
<dbReference type="EMBL" id="FR904922">
    <property type="protein sequence ID" value="CDQ73703.1"/>
    <property type="molecule type" value="Genomic_DNA"/>
</dbReference>
<feature type="compositionally biased region" description="Acidic residues" evidence="1">
    <location>
        <begin position="172"/>
        <end position="185"/>
    </location>
</feature>
<reference evidence="2" key="1">
    <citation type="journal article" date="2014" name="Nat. Commun.">
        <title>The rainbow trout genome provides novel insights into evolution after whole-genome duplication in vertebrates.</title>
        <authorList>
            <person name="Berthelot C."/>
            <person name="Brunet F."/>
            <person name="Chalopin D."/>
            <person name="Juanchich A."/>
            <person name="Bernard M."/>
            <person name="Noel B."/>
            <person name="Bento P."/>
            <person name="Da Silva C."/>
            <person name="Labadie K."/>
            <person name="Alberti A."/>
            <person name="Aury J.M."/>
            <person name="Louis A."/>
            <person name="Dehais P."/>
            <person name="Bardou P."/>
            <person name="Montfort J."/>
            <person name="Klopp C."/>
            <person name="Cabau C."/>
            <person name="Gaspin C."/>
            <person name="Thorgaard G.H."/>
            <person name="Boussaha M."/>
            <person name="Quillet E."/>
            <person name="Guyomard R."/>
            <person name="Galiana D."/>
            <person name="Bobe J."/>
            <person name="Volff J.N."/>
            <person name="Genet C."/>
            <person name="Wincker P."/>
            <person name="Jaillon O."/>
            <person name="Roest Crollius H."/>
            <person name="Guiguen Y."/>
        </authorList>
    </citation>
    <scope>NUCLEOTIDE SEQUENCE [LARGE SCALE GENOMIC DNA]</scope>
</reference>
<feature type="region of interest" description="Disordered" evidence="1">
    <location>
        <begin position="166"/>
        <end position="185"/>
    </location>
</feature>
<evidence type="ECO:0000313" key="3">
    <source>
        <dbReference type="Proteomes" id="UP000193380"/>
    </source>
</evidence>
<sequence length="185" mass="20820">MIAIFSLQGAVLAIVSAASLSVFSAFCLWCRRKTKIIHEENQIYDPQIFQREGSRFAVMRSKTVTRPNQIIRELPPTPAEQTPQVVNEEQAKYQNVATAQMGSVEPTYVDPIPVLVYQNVNEGANADTRESETDGDQYENVFPSIDTISWGSDGSDYENSEFLEQMKMGLEPLEDDEPDYVNDTD</sequence>
<evidence type="ECO:0000313" key="2">
    <source>
        <dbReference type="EMBL" id="CDQ73703.1"/>
    </source>
</evidence>
<accession>A0A060X298</accession>
<gene>
    <name evidence="2" type="ORF">GSONMT00033726001</name>
</gene>
<evidence type="ECO:0000256" key="1">
    <source>
        <dbReference type="SAM" id="MobiDB-lite"/>
    </source>
</evidence>
<name>A0A060X298_ONCMY</name>
<dbReference type="OrthoDB" id="8672596at2759"/>
<evidence type="ECO:0008006" key="4">
    <source>
        <dbReference type="Google" id="ProtNLM"/>
    </source>
</evidence>
<organism evidence="2 3">
    <name type="scientific">Oncorhynchus mykiss</name>
    <name type="common">Rainbow trout</name>
    <name type="synonym">Salmo gairdneri</name>
    <dbReference type="NCBI Taxonomy" id="8022"/>
    <lineage>
        <taxon>Eukaryota</taxon>
        <taxon>Metazoa</taxon>
        <taxon>Chordata</taxon>
        <taxon>Craniata</taxon>
        <taxon>Vertebrata</taxon>
        <taxon>Euteleostomi</taxon>
        <taxon>Actinopterygii</taxon>
        <taxon>Neopterygii</taxon>
        <taxon>Teleostei</taxon>
        <taxon>Protacanthopterygii</taxon>
        <taxon>Salmoniformes</taxon>
        <taxon>Salmonidae</taxon>
        <taxon>Salmoninae</taxon>
        <taxon>Oncorhynchus</taxon>
    </lineage>
</organism>
<dbReference type="PaxDb" id="8022-A0A060X298"/>
<protein>
    <recommendedName>
        <fullName evidence="4">Linker for activation of T-cells family member 2</fullName>
    </recommendedName>
</protein>
<reference evidence="2" key="2">
    <citation type="submission" date="2014-03" db="EMBL/GenBank/DDBJ databases">
        <authorList>
            <person name="Genoscope - CEA"/>
        </authorList>
    </citation>
    <scope>NUCLEOTIDE SEQUENCE</scope>
</reference>
<proteinExistence type="predicted"/>
<dbReference type="AlphaFoldDB" id="A0A060X298"/>